<evidence type="ECO:0000256" key="7">
    <source>
        <dbReference type="SAM" id="Phobius"/>
    </source>
</evidence>
<feature type="transmembrane region" description="Helical" evidence="7">
    <location>
        <begin position="360"/>
        <end position="381"/>
    </location>
</feature>
<evidence type="ECO:0000313" key="10">
    <source>
        <dbReference type="EMBL" id="MDT2981548.1"/>
    </source>
</evidence>
<dbReference type="Pfam" id="PF07690">
    <property type="entry name" value="MFS_1"/>
    <property type="match status" value="1"/>
</dbReference>
<evidence type="ECO:0000256" key="5">
    <source>
        <dbReference type="ARBA" id="ARBA00022989"/>
    </source>
</evidence>
<proteinExistence type="predicted"/>
<feature type="domain" description="Major facilitator superfamily (MFS) profile" evidence="8">
    <location>
        <begin position="10"/>
        <end position="386"/>
    </location>
</feature>
<dbReference type="InterPro" id="IPR036259">
    <property type="entry name" value="MFS_trans_sf"/>
</dbReference>
<accession>A0AAW8UWH9</accession>
<evidence type="ECO:0000313" key="11">
    <source>
        <dbReference type="Proteomes" id="UP001253851"/>
    </source>
</evidence>
<dbReference type="EMBL" id="JARQDZ010000001">
    <property type="protein sequence ID" value="MDT2981548.1"/>
    <property type="molecule type" value="Genomic_DNA"/>
</dbReference>
<dbReference type="Proteomes" id="UP001253851">
    <property type="component" value="Unassembled WGS sequence"/>
</dbReference>
<evidence type="ECO:0000256" key="3">
    <source>
        <dbReference type="ARBA" id="ARBA00022475"/>
    </source>
</evidence>
<feature type="transmembrane region" description="Helical" evidence="7">
    <location>
        <begin position="292"/>
        <end position="314"/>
    </location>
</feature>
<keyword evidence="3" id="KW-1003">Cell membrane</keyword>
<keyword evidence="4 7" id="KW-0812">Transmembrane</keyword>
<dbReference type="InterPro" id="IPR011701">
    <property type="entry name" value="MFS"/>
</dbReference>
<feature type="transmembrane region" description="Helical" evidence="7">
    <location>
        <begin position="244"/>
        <end position="263"/>
    </location>
</feature>
<name>A0AAW8UWH9_ENTCA</name>
<dbReference type="RefSeq" id="WP_271814420.1">
    <property type="nucleotide sequence ID" value="NZ_JAQLBK010000023.1"/>
</dbReference>
<feature type="transmembrane region" description="Helical" evidence="7">
    <location>
        <begin position="270"/>
        <end position="286"/>
    </location>
</feature>
<comment type="subcellular location">
    <subcellularLocation>
        <location evidence="1">Cell membrane</location>
        <topology evidence="1">Multi-pass membrane protein</topology>
    </subcellularLocation>
</comment>
<evidence type="ECO:0000259" key="8">
    <source>
        <dbReference type="PROSITE" id="PS50850"/>
    </source>
</evidence>
<dbReference type="EMBL" id="JARQDV010000004">
    <property type="protein sequence ID" value="MDT2964931.1"/>
    <property type="molecule type" value="Genomic_DNA"/>
</dbReference>
<feature type="transmembrane region" description="Helical" evidence="7">
    <location>
        <begin position="135"/>
        <end position="158"/>
    </location>
</feature>
<dbReference type="InterPro" id="IPR050189">
    <property type="entry name" value="MFS_Efflux_Transporters"/>
</dbReference>
<sequence length="390" mass="42623">MEKTRPRSASFKLALLSISLMLQSGGTIAIAVSKMKETFVDHSATAVESLVTAPNITIMIFVLLSTFLVRSLGTKTVVLLGLTIAGISGMVPMITENYTIVYLSRLALGAGLGMYNSLAVSLIDYFYEGELRNKMLGYQTAFQSLGQMIMTFLASQLAVISWQYAYIVYGLALVPVVLFLFFIPTIHTKTEGDEKDKGTIKINSFTILSALGFFFTFAFIMNLYTKATTFVLEANFSNAEFLGTALSLATIVAFICNFLYGNIVKYTKHYTMPISYLILGISFFLISNSSSMFSLTVAIFLASAGAALYTPYSFGILMQKAPRNAANLAVSIGMVGVNLGVFFSPYIMSAISNFFTNQSAAFSMLSSGYVFTGFALITFFFSKQLRVSEN</sequence>
<feature type="transmembrane region" description="Helical" evidence="7">
    <location>
        <begin position="204"/>
        <end position="224"/>
    </location>
</feature>
<reference evidence="9 11" key="1">
    <citation type="submission" date="2023-03" db="EMBL/GenBank/DDBJ databases">
        <authorList>
            <person name="Shen W."/>
            <person name="Cai J."/>
        </authorList>
    </citation>
    <scope>NUCLEOTIDE SEQUENCE</scope>
    <source>
        <strain evidence="10 11">B516</strain>
        <strain evidence="9">K72-2</strain>
    </source>
</reference>
<feature type="transmembrane region" description="Helical" evidence="7">
    <location>
        <begin position="53"/>
        <end position="69"/>
    </location>
</feature>
<feature type="transmembrane region" description="Helical" evidence="7">
    <location>
        <begin position="326"/>
        <end position="348"/>
    </location>
</feature>
<protein>
    <submittedName>
        <fullName evidence="9">MFS transporter</fullName>
    </submittedName>
</protein>
<dbReference type="Gene3D" id="1.20.1250.20">
    <property type="entry name" value="MFS general substrate transporter like domains"/>
    <property type="match status" value="1"/>
</dbReference>
<feature type="transmembrane region" description="Helical" evidence="7">
    <location>
        <begin position="100"/>
        <end position="123"/>
    </location>
</feature>
<evidence type="ECO:0000313" key="9">
    <source>
        <dbReference type="EMBL" id="MDT2964931.1"/>
    </source>
</evidence>
<dbReference type="Proteomes" id="UP001268896">
    <property type="component" value="Unassembled WGS sequence"/>
</dbReference>
<dbReference type="PANTHER" id="PTHR43124">
    <property type="entry name" value="PURINE EFFLUX PUMP PBUE"/>
    <property type="match status" value="1"/>
</dbReference>
<keyword evidence="6 7" id="KW-0472">Membrane</keyword>
<evidence type="ECO:0000256" key="4">
    <source>
        <dbReference type="ARBA" id="ARBA00022692"/>
    </source>
</evidence>
<dbReference type="AlphaFoldDB" id="A0AAW8UWH9"/>
<dbReference type="InterPro" id="IPR020846">
    <property type="entry name" value="MFS_dom"/>
</dbReference>
<keyword evidence="5 7" id="KW-1133">Transmembrane helix</keyword>
<organism evidence="9 12">
    <name type="scientific">Enterococcus casseliflavus</name>
    <name type="common">Enterococcus flavescens</name>
    <dbReference type="NCBI Taxonomy" id="37734"/>
    <lineage>
        <taxon>Bacteria</taxon>
        <taxon>Bacillati</taxon>
        <taxon>Bacillota</taxon>
        <taxon>Bacilli</taxon>
        <taxon>Lactobacillales</taxon>
        <taxon>Enterococcaceae</taxon>
        <taxon>Enterococcus</taxon>
    </lineage>
</organism>
<evidence type="ECO:0000256" key="1">
    <source>
        <dbReference type="ARBA" id="ARBA00004651"/>
    </source>
</evidence>
<dbReference type="PROSITE" id="PS50850">
    <property type="entry name" value="MFS"/>
    <property type="match status" value="1"/>
</dbReference>
<dbReference type="GO" id="GO:0005886">
    <property type="term" value="C:plasma membrane"/>
    <property type="evidence" value="ECO:0007669"/>
    <property type="project" value="UniProtKB-SubCell"/>
</dbReference>
<feature type="transmembrane region" description="Helical" evidence="7">
    <location>
        <begin position="164"/>
        <end position="183"/>
    </location>
</feature>
<evidence type="ECO:0000256" key="2">
    <source>
        <dbReference type="ARBA" id="ARBA00022448"/>
    </source>
</evidence>
<feature type="transmembrane region" description="Helical" evidence="7">
    <location>
        <begin position="76"/>
        <end position="94"/>
    </location>
</feature>
<dbReference type="GO" id="GO:0022857">
    <property type="term" value="F:transmembrane transporter activity"/>
    <property type="evidence" value="ECO:0007669"/>
    <property type="project" value="InterPro"/>
</dbReference>
<keyword evidence="2" id="KW-0813">Transport</keyword>
<comment type="caution">
    <text evidence="9">The sequence shown here is derived from an EMBL/GenBank/DDBJ whole genome shotgun (WGS) entry which is preliminary data.</text>
</comment>
<evidence type="ECO:0000313" key="12">
    <source>
        <dbReference type="Proteomes" id="UP001268896"/>
    </source>
</evidence>
<dbReference type="SUPFAM" id="SSF103473">
    <property type="entry name" value="MFS general substrate transporter"/>
    <property type="match status" value="1"/>
</dbReference>
<gene>
    <name evidence="9" type="ORF">P7I32_09910</name>
    <name evidence="10" type="ORF">P7I34_02660</name>
</gene>
<dbReference type="PANTHER" id="PTHR43124:SF3">
    <property type="entry name" value="CHLORAMPHENICOL EFFLUX PUMP RV0191"/>
    <property type="match status" value="1"/>
</dbReference>
<evidence type="ECO:0000256" key="6">
    <source>
        <dbReference type="ARBA" id="ARBA00023136"/>
    </source>
</evidence>